<dbReference type="EMBL" id="JBHSIV010000001">
    <property type="protein sequence ID" value="MFC5060635.1"/>
    <property type="molecule type" value="Genomic_DNA"/>
</dbReference>
<protein>
    <submittedName>
        <fullName evidence="3">Phosphatase PAP2 family protein</fullName>
    </submittedName>
</protein>
<organism evidence="3 4">
    <name type="scientific">Actinomycetospora atypica</name>
    <dbReference type="NCBI Taxonomy" id="1290095"/>
    <lineage>
        <taxon>Bacteria</taxon>
        <taxon>Bacillati</taxon>
        <taxon>Actinomycetota</taxon>
        <taxon>Actinomycetes</taxon>
        <taxon>Pseudonocardiales</taxon>
        <taxon>Pseudonocardiaceae</taxon>
        <taxon>Actinomycetospora</taxon>
    </lineage>
</organism>
<feature type="transmembrane region" description="Helical" evidence="1">
    <location>
        <begin position="31"/>
        <end position="53"/>
    </location>
</feature>
<proteinExistence type="predicted"/>
<keyword evidence="1" id="KW-0472">Membrane</keyword>
<evidence type="ECO:0000313" key="4">
    <source>
        <dbReference type="Proteomes" id="UP001595947"/>
    </source>
</evidence>
<dbReference type="InterPro" id="IPR036938">
    <property type="entry name" value="PAP2/HPO_sf"/>
</dbReference>
<feature type="transmembrane region" description="Helical" evidence="1">
    <location>
        <begin position="153"/>
        <end position="175"/>
    </location>
</feature>
<feature type="transmembrane region" description="Helical" evidence="1">
    <location>
        <begin position="112"/>
        <end position="133"/>
    </location>
</feature>
<reference evidence="4" key="1">
    <citation type="journal article" date="2019" name="Int. J. Syst. Evol. Microbiol.">
        <title>The Global Catalogue of Microorganisms (GCM) 10K type strain sequencing project: providing services to taxonomists for standard genome sequencing and annotation.</title>
        <authorList>
            <consortium name="The Broad Institute Genomics Platform"/>
            <consortium name="The Broad Institute Genome Sequencing Center for Infectious Disease"/>
            <person name="Wu L."/>
            <person name="Ma J."/>
        </authorList>
    </citation>
    <scope>NUCLEOTIDE SEQUENCE [LARGE SCALE GENOMIC DNA]</scope>
    <source>
        <strain evidence="4">CGMCC 4.7093</strain>
    </source>
</reference>
<keyword evidence="1" id="KW-0812">Transmembrane</keyword>
<comment type="caution">
    <text evidence="3">The sequence shown here is derived from an EMBL/GenBank/DDBJ whole genome shotgun (WGS) entry which is preliminary data.</text>
</comment>
<sequence length="258" mass="25810">MAVGIGLVVVAVLLVAGAVLARARRAPAPTAVGLAVAGVLVAVAGALFLFVAADETLDATDLPVLSWLVEHRTAGFTTTAEVASLAGGTFPTGGLAVLAAVLLLRRGLRVRAGVWVGAVVVGSLTIRGFKTVIERPRPPVGTRLAVETSTSLPSGHSLMAALGIGLTVAAALHLLPADPAGGGGRKALRGLIVLVGVLLAGLIGVSRAYLGVHWTTDVLAGWSLGGALLALAVVVAGVLERRSTEIHPSEGVRNSPVG</sequence>
<dbReference type="PANTHER" id="PTHR14969:SF13">
    <property type="entry name" value="AT30094P"/>
    <property type="match status" value="1"/>
</dbReference>
<dbReference type="Gene3D" id="1.20.144.10">
    <property type="entry name" value="Phosphatidic acid phosphatase type 2/haloperoxidase"/>
    <property type="match status" value="1"/>
</dbReference>
<feature type="transmembrane region" description="Helical" evidence="1">
    <location>
        <begin position="218"/>
        <end position="239"/>
    </location>
</feature>
<gene>
    <name evidence="3" type="ORF">ACFPBZ_00315</name>
</gene>
<feature type="transmembrane region" description="Helical" evidence="1">
    <location>
        <begin position="187"/>
        <end position="206"/>
    </location>
</feature>
<dbReference type="InterPro" id="IPR000326">
    <property type="entry name" value="PAP2/HPO"/>
</dbReference>
<evidence type="ECO:0000256" key="1">
    <source>
        <dbReference type="SAM" id="Phobius"/>
    </source>
</evidence>
<name>A0ABV9YCZ3_9PSEU</name>
<evidence type="ECO:0000313" key="3">
    <source>
        <dbReference type="EMBL" id="MFC5060635.1"/>
    </source>
</evidence>
<dbReference type="SUPFAM" id="SSF48317">
    <property type="entry name" value="Acid phosphatase/Vanadium-dependent haloperoxidase"/>
    <property type="match status" value="1"/>
</dbReference>
<dbReference type="Proteomes" id="UP001595947">
    <property type="component" value="Unassembled WGS sequence"/>
</dbReference>
<dbReference type="RefSeq" id="WP_378033993.1">
    <property type="nucleotide sequence ID" value="NZ_JBHSIV010000001.1"/>
</dbReference>
<evidence type="ECO:0000259" key="2">
    <source>
        <dbReference type="SMART" id="SM00014"/>
    </source>
</evidence>
<dbReference type="Pfam" id="PF01569">
    <property type="entry name" value="PAP2"/>
    <property type="match status" value="1"/>
</dbReference>
<keyword evidence="4" id="KW-1185">Reference proteome</keyword>
<keyword evidence="1" id="KW-1133">Transmembrane helix</keyword>
<dbReference type="PANTHER" id="PTHR14969">
    <property type="entry name" value="SPHINGOSINE-1-PHOSPHATE PHOSPHOHYDROLASE"/>
    <property type="match status" value="1"/>
</dbReference>
<dbReference type="SMART" id="SM00014">
    <property type="entry name" value="acidPPc"/>
    <property type="match status" value="1"/>
</dbReference>
<feature type="domain" description="Phosphatidic acid phosphatase type 2/haloperoxidase" evidence="2">
    <location>
        <begin position="112"/>
        <end position="233"/>
    </location>
</feature>
<accession>A0ABV9YCZ3</accession>